<feature type="non-terminal residue" evidence="2">
    <location>
        <position position="1"/>
    </location>
</feature>
<protein>
    <submittedName>
        <fullName evidence="2">Uncharacterized protein</fullName>
    </submittedName>
</protein>
<evidence type="ECO:0000313" key="3">
    <source>
        <dbReference type="Proteomes" id="UP000324800"/>
    </source>
</evidence>
<proteinExistence type="predicted"/>
<dbReference type="Proteomes" id="UP000324800">
    <property type="component" value="Unassembled WGS sequence"/>
</dbReference>
<sequence length="26" mass="2469">GTGGTLGHGLEQCSESSPHNVAGEGS</sequence>
<evidence type="ECO:0000313" key="2">
    <source>
        <dbReference type="EMBL" id="KAA6371355.1"/>
    </source>
</evidence>
<dbReference type="EMBL" id="SNRW01014552">
    <property type="protein sequence ID" value="KAA6371355.1"/>
    <property type="molecule type" value="Genomic_DNA"/>
</dbReference>
<organism evidence="2 3">
    <name type="scientific">Streblomastix strix</name>
    <dbReference type="NCBI Taxonomy" id="222440"/>
    <lineage>
        <taxon>Eukaryota</taxon>
        <taxon>Metamonada</taxon>
        <taxon>Preaxostyla</taxon>
        <taxon>Oxymonadida</taxon>
        <taxon>Streblomastigidae</taxon>
        <taxon>Streblomastix</taxon>
    </lineage>
</organism>
<comment type="caution">
    <text evidence="2">The sequence shown here is derived from an EMBL/GenBank/DDBJ whole genome shotgun (WGS) entry which is preliminary data.</text>
</comment>
<evidence type="ECO:0000256" key="1">
    <source>
        <dbReference type="SAM" id="MobiDB-lite"/>
    </source>
</evidence>
<gene>
    <name evidence="2" type="ORF">EZS28_033115</name>
</gene>
<feature type="region of interest" description="Disordered" evidence="1">
    <location>
        <begin position="1"/>
        <end position="26"/>
    </location>
</feature>
<dbReference type="AlphaFoldDB" id="A0A5J4UNI8"/>
<reference evidence="2 3" key="1">
    <citation type="submission" date="2019-03" db="EMBL/GenBank/DDBJ databases">
        <title>Single cell metagenomics reveals metabolic interactions within the superorganism composed of flagellate Streblomastix strix and complex community of Bacteroidetes bacteria on its surface.</title>
        <authorList>
            <person name="Treitli S.C."/>
            <person name="Kolisko M."/>
            <person name="Husnik F."/>
            <person name="Keeling P."/>
            <person name="Hampl V."/>
        </authorList>
    </citation>
    <scope>NUCLEOTIDE SEQUENCE [LARGE SCALE GENOMIC DNA]</scope>
    <source>
        <strain evidence="2">ST1C</strain>
    </source>
</reference>
<accession>A0A5J4UNI8</accession>
<name>A0A5J4UNI8_9EUKA</name>